<evidence type="ECO:0000313" key="4">
    <source>
        <dbReference type="Proteomes" id="UP000253941"/>
    </source>
</evidence>
<dbReference type="InterPro" id="IPR014729">
    <property type="entry name" value="Rossmann-like_a/b/a_fold"/>
</dbReference>
<dbReference type="Gene3D" id="3.40.50.620">
    <property type="entry name" value="HUPs"/>
    <property type="match status" value="1"/>
</dbReference>
<comment type="caution">
    <text evidence="3">The sequence shown here is derived from an EMBL/GenBank/DDBJ whole genome shotgun (WGS) entry which is preliminary data.</text>
</comment>
<dbReference type="CDD" id="cd06259">
    <property type="entry name" value="YdcF-like"/>
    <property type="match status" value="1"/>
</dbReference>
<dbReference type="PANTHER" id="PTHR30336:SF20">
    <property type="entry name" value="DUF218 DOMAIN-CONTAINING PROTEIN"/>
    <property type="match status" value="1"/>
</dbReference>
<name>A0A369TCC7_9PROT</name>
<feature type="domain" description="DUF218" evidence="2">
    <location>
        <begin position="28"/>
        <end position="180"/>
    </location>
</feature>
<keyword evidence="4" id="KW-1185">Reference proteome</keyword>
<dbReference type="GO" id="GO:0005886">
    <property type="term" value="C:plasma membrane"/>
    <property type="evidence" value="ECO:0007669"/>
    <property type="project" value="TreeGrafter"/>
</dbReference>
<dbReference type="RefSeq" id="WP_114580910.1">
    <property type="nucleotide sequence ID" value="NZ_QPMH01000003.1"/>
</dbReference>
<protein>
    <submittedName>
        <fullName evidence="3">YdcF family protein</fullName>
    </submittedName>
</protein>
<gene>
    <name evidence="3" type="ORF">DRB17_04065</name>
</gene>
<dbReference type="AlphaFoldDB" id="A0A369TCC7"/>
<evidence type="ECO:0000259" key="2">
    <source>
        <dbReference type="Pfam" id="PF02698"/>
    </source>
</evidence>
<sequence length="184" mass="19907">MPKGGGSRANDWKADEADGQAQAAPAYDAIVVLGAALRRDGSPSAALDRRVRHGVRLYADGRAPRIILTGGACNEHGESEAAAMARIAGEARVADDSIVLEPEACSTLENAVYTKRILRRHGWRRVLLVTDGFHMPRARLVFRAQGIEADPAPLPDGGGNPLLWLRETAATTYYALRGWLRAQR</sequence>
<evidence type="ECO:0000313" key="3">
    <source>
        <dbReference type="EMBL" id="RDD62959.1"/>
    </source>
</evidence>
<dbReference type="Proteomes" id="UP000253941">
    <property type="component" value="Unassembled WGS sequence"/>
</dbReference>
<dbReference type="Pfam" id="PF02698">
    <property type="entry name" value="DUF218"/>
    <property type="match status" value="1"/>
</dbReference>
<feature type="region of interest" description="Disordered" evidence="1">
    <location>
        <begin position="1"/>
        <end position="20"/>
    </location>
</feature>
<dbReference type="EMBL" id="QPMH01000003">
    <property type="protein sequence ID" value="RDD62959.1"/>
    <property type="molecule type" value="Genomic_DNA"/>
</dbReference>
<dbReference type="InterPro" id="IPR051599">
    <property type="entry name" value="Cell_Envelope_Assoc"/>
</dbReference>
<accession>A0A369TCC7</accession>
<organism evidence="3 4">
    <name type="scientific">Ferruginivarius sediminum</name>
    <dbReference type="NCBI Taxonomy" id="2661937"/>
    <lineage>
        <taxon>Bacteria</taxon>
        <taxon>Pseudomonadati</taxon>
        <taxon>Pseudomonadota</taxon>
        <taxon>Alphaproteobacteria</taxon>
        <taxon>Rhodospirillales</taxon>
        <taxon>Rhodospirillaceae</taxon>
        <taxon>Ferruginivarius</taxon>
    </lineage>
</organism>
<dbReference type="InterPro" id="IPR003848">
    <property type="entry name" value="DUF218"/>
</dbReference>
<proteinExistence type="predicted"/>
<dbReference type="PANTHER" id="PTHR30336">
    <property type="entry name" value="INNER MEMBRANE PROTEIN, PROBABLE PERMEASE"/>
    <property type="match status" value="1"/>
</dbReference>
<evidence type="ECO:0000256" key="1">
    <source>
        <dbReference type="SAM" id="MobiDB-lite"/>
    </source>
</evidence>
<reference evidence="3 4" key="1">
    <citation type="submission" date="2018-07" db="EMBL/GenBank/DDBJ databases">
        <title>Venubactetium sediminum gen. nov., sp. nov., isolated from a marine solar saltern.</title>
        <authorList>
            <person name="Wang S."/>
        </authorList>
    </citation>
    <scope>NUCLEOTIDE SEQUENCE [LARGE SCALE GENOMIC DNA]</scope>
    <source>
        <strain evidence="3 4">WD2A32</strain>
    </source>
</reference>